<feature type="binding site" evidence="10">
    <location>
        <position position="70"/>
    </location>
    <ligand>
        <name>Na(+)</name>
        <dbReference type="ChEBI" id="CHEBI:29101"/>
        <note>structural</note>
    </ligand>
</feature>
<evidence type="ECO:0000256" key="7">
    <source>
        <dbReference type="ARBA" id="ARBA00035120"/>
    </source>
</evidence>
<feature type="transmembrane region" description="Helical" evidence="10">
    <location>
        <begin position="60"/>
        <end position="78"/>
    </location>
</feature>
<dbReference type="GO" id="GO:0005886">
    <property type="term" value="C:plasma membrane"/>
    <property type="evidence" value="ECO:0007669"/>
    <property type="project" value="UniProtKB-SubCell"/>
</dbReference>
<organism evidence="11 12">
    <name type="scientific">Sporosarcina limicola</name>
    <dbReference type="NCBI Taxonomy" id="34101"/>
    <lineage>
        <taxon>Bacteria</taxon>
        <taxon>Bacillati</taxon>
        <taxon>Bacillota</taxon>
        <taxon>Bacilli</taxon>
        <taxon>Bacillales</taxon>
        <taxon>Caryophanaceae</taxon>
        <taxon>Sporosarcina</taxon>
    </lineage>
</organism>
<dbReference type="HAMAP" id="MF_00454">
    <property type="entry name" value="FluC"/>
    <property type="match status" value="1"/>
</dbReference>
<dbReference type="InterPro" id="IPR003691">
    <property type="entry name" value="FluC"/>
</dbReference>
<dbReference type="GO" id="GO:0046872">
    <property type="term" value="F:metal ion binding"/>
    <property type="evidence" value="ECO:0007669"/>
    <property type="project" value="UniProtKB-KW"/>
</dbReference>
<keyword evidence="10" id="KW-0406">Ion transport</keyword>
<keyword evidence="2 10" id="KW-1003">Cell membrane</keyword>
<keyword evidence="3 10" id="KW-0812">Transmembrane</keyword>
<evidence type="ECO:0000256" key="6">
    <source>
        <dbReference type="ARBA" id="ARBA00023303"/>
    </source>
</evidence>
<dbReference type="RefSeq" id="WP_192599152.1">
    <property type="nucleotide sequence ID" value="NZ_JADBEL010000013.1"/>
</dbReference>
<evidence type="ECO:0000256" key="5">
    <source>
        <dbReference type="ARBA" id="ARBA00023136"/>
    </source>
</evidence>
<dbReference type="GO" id="GO:0140114">
    <property type="term" value="P:cellular detoxification of fluoride"/>
    <property type="evidence" value="ECO:0007669"/>
    <property type="project" value="UniProtKB-UniRule"/>
</dbReference>
<feature type="transmembrane region" description="Helical" evidence="10">
    <location>
        <begin position="6"/>
        <end position="23"/>
    </location>
</feature>
<evidence type="ECO:0000256" key="1">
    <source>
        <dbReference type="ARBA" id="ARBA00004651"/>
    </source>
</evidence>
<dbReference type="NCBIfam" id="TIGR00494">
    <property type="entry name" value="crcB"/>
    <property type="match status" value="1"/>
</dbReference>
<comment type="similarity">
    <text evidence="7 10">Belongs to the fluoride channel Fluc/FEX (TC 1.A.43) family.</text>
</comment>
<keyword evidence="10" id="KW-0915">Sodium</keyword>
<comment type="activity regulation">
    <text evidence="10">Na(+) is not transported, but it plays an essential structural role and its presence is essential for fluoride channel function.</text>
</comment>
<comment type="caution">
    <text evidence="11">The sequence shown here is derived from an EMBL/GenBank/DDBJ whole genome shotgun (WGS) entry which is preliminary data.</text>
</comment>
<dbReference type="Proteomes" id="UP000658225">
    <property type="component" value="Unassembled WGS sequence"/>
</dbReference>
<keyword evidence="5 10" id="KW-0472">Membrane</keyword>
<evidence type="ECO:0000256" key="9">
    <source>
        <dbReference type="ARBA" id="ARBA00049940"/>
    </source>
</evidence>
<evidence type="ECO:0000313" key="12">
    <source>
        <dbReference type="Proteomes" id="UP000658225"/>
    </source>
</evidence>
<protein>
    <recommendedName>
        <fullName evidence="10">Fluoride-specific ion channel FluC</fullName>
    </recommendedName>
</protein>
<dbReference type="PANTHER" id="PTHR28259">
    <property type="entry name" value="FLUORIDE EXPORT PROTEIN 1-RELATED"/>
    <property type="match status" value="1"/>
</dbReference>
<evidence type="ECO:0000256" key="4">
    <source>
        <dbReference type="ARBA" id="ARBA00022989"/>
    </source>
</evidence>
<proteinExistence type="inferred from homology"/>
<dbReference type="PANTHER" id="PTHR28259:SF1">
    <property type="entry name" value="FLUORIDE EXPORT PROTEIN 1-RELATED"/>
    <property type="match status" value="1"/>
</dbReference>
<feature type="binding site" evidence="10">
    <location>
        <position position="73"/>
    </location>
    <ligand>
        <name>Na(+)</name>
        <dbReference type="ChEBI" id="CHEBI:29101"/>
        <note>structural</note>
    </ligand>
</feature>
<dbReference type="GO" id="GO:0062054">
    <property type="term" value="F:fluoride channel activity"/>
    <property type="evidence" value="ECO:0007669"/>
    <property type="project" value="UniProtKB-UniRule"/>
</dbReference>
<dbReference type="Pfam" id="PF02537">
    <property type="entry name" value="CRCB"/>
    <property type="match status" value="1"/>
</dbReference>
<dbReference type="EMBL" id="JADBEL010000013">
    <property type="protein sequence ID" value="MBE1555433.1"/>
    <property type="molecule type" value="Genomic_DNA"/>
</dbReference>
<feature type="transmembrane region" description="Helical" evidence="10">
    <location>
        <begin position="35"/>
        <end position="54"/>
    </location>
</feature>
<feature type="transmembrane region" description="Helical" evidence="10">
    <location>
        <begin position="94"/>
        <end position="113"/>
    </location>
</feature>
<name>A0A927MK61_9BACL</name>
<dbReference type="AlphaFoldDB" id="A0A927MK61"/>
<evidence type="ECO:0000313" key="11">
    <source>
        <dbReference type="EMBL" id="MBE1555433.1"/>
    </source>
</evidence>
<accession>A0A927MK61</accession>
<evidence type="ECO:0000256" key="2">
    <source>
        <dbReference type="ARBA" id="ARBA00022475"/>
    </source>
</evidence>
<keyword evidence="10" id="KW-0479">Metal-binding</keyword>
<gene>
    <name evidence="10" type="primary">fluC</name>
    <name evidence="10" type="synonym">crcB</name>
    <name evidence="11" type="ORF">H4683_002538</name>
</gene>
<sequence length="116" mass="12652">MTLVDILMVGIGGFFGAVIRYLISKNMNHSDGIPTGTLLVNLIGSLLIGIVFGMELSRMWTLLIASGLAGALTTYSTVNKELIRLWKNNHKNHALIYFLLTYGGGLTFAAIGYKLF</sequence>
<evidence type="ECO:0000256" key="8">
    <source>
        <dbReference type="ARBA" id="ARBA00035585"/>
    </source>
</evidence>
<keyword evidence="6 10" id="KW-0407">Ion channel</keyword>
<comment type="subcellular location">
    <subcellularLocation>
        <location evidence="1 10">Cell membrane</location>
        <topology evidence="1 10">Multi-pass membrane protein</topology>
    </subcellularLocation>
</comment>
<comment type="function">
    <text evidence="9 10">Fluoride-specific ion channel. Important for reducing fluoride concentration in the cell, thus reducing its toxicity.</text>
</comment>
<comment type="catalytic activity">
    <reaction evidence="8">
        <text>fluoride(in) = fluoride(out)</text>
        <dbReference type="Rhea" id="RHEA:76159"/>
        <dbReference type="ChEBI" id="CHEBI:17051"/>
    </reaction>
    <physiologicalReaction direction="left-to-right" evidence="8">
        <dbReference type="Rhea" id="RHEA:76160"/>
    </physiologicalReaction>
</comment>
<keyword evidence="12" id="KW-1185">Reference proteome</keyword>
<keyword evidence="4 10" id="KW-1133">Transmembrane helix</keyword>
<evidence type="ECO:0000256" key="3">
    <source>
        <dbReference type="ARBA" id="ARBA00022692"/>
    </source>
</evidence>
<evidence type="ECO:0000256" key="10">
    <source>
        <dbReference type="HAMAP-Rule" id="MF_00454"/>
    </source>
</evidence>
<keyword evidence="10" id="KW-0813">Transport</keyword>
<reference evidence="11" key="1">
    <citation type="submission" date="2020-10" db="EMBL/GenBank/DDBJ databases">
        <title>Genomic Encyclopedia of Type Strains, Phase IV (KMG-IV): sequencing the most valuable type-strain genomes for metagenomic binning, comparative biology and taxonomic classification.</title>
        <authorList>
            <person name="Goeker M."/>
        </authorList>
    </citation>
    <scope>NUCLEOTIDE SEQUENCE</scope>
    <source>
        <strain evidence="11">DSM 13886</strain>
    </source>
</reference>